<gene>
    <name evidence="5" type="ORF">RSPPHO_03067</name>
</gene>
<dbReference type="AlphaFoldDB" id="H6SQH4"/>
<dbReference type="Proteomes" id="UP000033220">
    <property type="component" value="Chromosome DSM 122"/>
</dbReference>
<dbReference type="SUPFAM" id="SSF48403">
    <property type="entry name" value="Ankyrin repeat"/>
    <property type="match status" value="1"/>
</dbReference>
<dbReference type="STRING" id="1150469.RSPPHO_03067"/>
<protein>
    <submittedName>
        <fullName evidence="5">Ankyrin</fullName>
    </submittedName>
</protein>
<dbReference type="OrthoDB" id="671583at2"/>
<dbReference type="PROSITE" id="PS50297">
    <property type="entry name" value="ANK_REP_REGION"/>
    <property type="match status" value="2"/>
</dbReference>
<feature type="compositionally biased region" description="Pro residues" evidence="4">
    <location>
        <begin position="158"/>
        <end position="172"/>
    </location>
</feature>
<dbReference type="PANTHER" id="PTHR24126:SF14">
    <property type="entry name" value="ANK_REP_REGION DOMAIN-CONTAINING PROTEIN"/>
    <property type="match status" value="1"/>
</dbReference>
<keyword evidence="2 3" id="KW-0040">ANK repeat</keyword>
<dbReference type="Pfam" id="PF00023">
    <property type="entry name" value="Ank"/>
    <property type="match status" value="1"/>
</dbReference>
<dbReference type="Pfam" id="PF12796">
    <property type="entry name" value="Ank_2"/>
    <property type="match status" value="1"/>
</dbReference>
<keyword evidence="1" id="KW-0677">Repeat</keyword>
<dbReference type="EMBL" id="HE663493">
    <property type="protein sequence ID" value="CCG09693.1"/>
    <property type="molecule type" value="Genomic_DNA"/>
</dbReference>
<evidence type="ECO:0000256" key="3">
    <source>
        <dbReference type="PROSITE-ProRule" id="PRU00023"/>
    </source>
</evidence>
<feature type="repeat" description="ANK" evidence="3">
    <location>
        <begin position="37"/>
        <end position="69"/>
    </location>
</feature>
<evidence type="ECO:0000313" key="5">
    <source>
        <dbReference type="EMBL" id="CCG09693.1"/>
    </source>
</evidence>
<accession>H6SQH4</accession>
<evidence type="ECO:0000256" key="1">
    <source>
        <dbReference type="ARBA" id="ARBA00022737"/>
    </source>
</evidence>
<dbReference type="InterPro" id="IPR002110">
    <property type="entry name" value="Ankyrin_rpt"/>
</dbReference>
<dbReference type="eggNOG" id="COG0666">
    <property type="taxonomic scope" value="Bacteria"/>
</dbReference>
<feature type="repeat" description="ANK" evidence="3">
    <location>
        <begin position="106"/>
        <end position="138"/>
    </location>
</feature>
<dbReference type="PANTHER" id="PTHR24126">
    <property type="entry name" value="ANKYRIN REPEAT, PH AND SEC7 DOMAIN CONTAINING PROTEIN SECG-RELATED"/>
    <property type="match status" value="1"/>
</dbReference>
<reference evidence="5 6" key="1">
    <citation type="submission" date="2012-02" db="EMBL/GenBank/DDBJ databases">
        <title>Shotgun genome sequence of Phaeospirillum photometricum DSM 122.</title>
        <authorList>
            <person name="Duquesne K."/>
            <person name="Sturgis J."/>
        </authorList>
    </citation>
    <scope>NUCLEOTIDE SEQUENCE [LARGE SCALE GENOMIC DNA]</scope>
    <source>
        <strain evidence="6">DSM122</strain>
    </source>
</reference>
<dbReference type="InterPro" id="IPR036770">
    <property type="entry name" value="Ankyrin_rpt-contain_sf"/>
</dbReference>
<feature type="region of interest" description="Disordered" evidence="4">
    <location>
        <begin position="149"/>
        <end position="172"/>
    </location>
</feature>
<sequence>MSIGVSHPGVDAARQGNEEALRQWLAAGNPPDTPSPSGWTALLVAVARGHTALVERLLAHGADPSRPHAITQVLPGHLAARAGHVPILARLLALAPATREARIPINGHTPLLQAAAWGRFDAVRFLLAQGADPDVVTAEGQDLWTLAAPHGDPALDPGLPPRPPAEAPPPIAPKEPLAAALIAGLRQTAHDPGQGRAVLAEVTRLVVEEKADLTAPSGPQGQPPLVMILSEPGDGAAVGVLRLELARFLLAQGADPLQTEVGPTGANALGRAAAGNALDILKLCAERLEPASLALGLNHSAPADGRTALHETLERALRAQPLPFEGWLTQTRWLVAAGADPDAEDDLGVTPRHLAHRLTDPGARYRMLDALAGLPR</sequence>
<name>H6SQH4_PARPM</name>
<organism evidence="5 6">
    <name type="scientific">Pararhodospirillum photometricum DSM 122</name>
    <dbReference type="NCBI Taxonomy" id="1150469"/>
    <lineage>
        <taxon>Bacteria</taxon>
        <taxon>Pseudomonadati</taxon>
        <taxon>Pseudomonadota</taxon>
        <taxon>Alphaproteobacteria</taxon>
        <taxon>Rhodospirillales</taxon>
        <taxon>Rhodospirillaceae</taxon>
        <taxon>Pararhodospirillum</taxon>
    </lineage>
</organism>
<dbReference type="KEGG" id="rpm:RSPPHO_03067"/>
<dbReference type="PROSITE" id="PS50088">
    <property type="entry name" value="ANK_REPEAT"/>
    <property type="match status" value="2"/>
</dbReference>
<dbReference type="HOGENOM" id="CLU_739403_0_0_5"/>
<dbReference type="SMART" id="SM00248">
    <property type="entry name" value="ANK"/>
    <property type="match status" value="5"/>
</dbReference>
<keyword evidence="6" id="KW-1185">Reference proteome</keyword>
<evidence type="ECO:0000256" key="4">
    <source>
        <dbReference type="SAM" id="MobiDB-lite"/>
    </source>
</evidence>
<dbReference type="PATRIC" id="fig|1150469.3.peg.3458"/>
<evidence type="ECO:0000256" key="2">
    <source>
        <dbReference type="ARBA" id="ARBA00023043"/>
    </source>
</evidence>
<dbReference type="Gene3D" id="1.25.40.20">
    <property type="entry name" value="Ankyrin repeat-containing domain"/>
    <property type="match status" value="2"/>
</dbReference>
<proteinExistence type="predicted"/>
<evidence type="ECO:0000313" key="6">
    <source>
        <dbReference type="Proteomes" id="UP000033220"/>
    </source>
</evidence>
<dbReference type="RefSeq" id="WP_014416321.1">
    <property type="nucleotide sequence ID" value="NC_017059.1"/>
</dbReference>